<dbReference type="SUPFAM" id="SSF50891">
    <property type="entry name" value="Cyclophilin-like"/>
    <property type="match status" value="2"/>
</dbReference>
<sequence length="1247" mass="136346">MEKLKTLLIANRGEIAVRIIRTAKELGIRTVSIYTAADATSQHVLAADEAVLLPGDDSTAYINGNAIIEIARSHEVDAITPGYGFLSENVEFAQAVANAGMVFVGPRPDAIEAFGLKHRAREIAVAAGVPIVPGTQGLLVTEDDAVGAANTLGYPVMLKATGGGGGMGLMICKSVEEVRQSLAQVRSRGETLFKNAGVFMERYYPESHHVEVQVFGNGLGDAIHVGERECSIQRRHQKVVEECPSPFVEKHPGLREKLTSAAIALTKSIRYGSAGTVEYLVDDVSGDFFFLEMNTRLQVEHGITELCYGLDLVKLMLQQADRELCGLGGLDKGYLESLQPDQPSGCAIEARVYAENPARNYAPSPGLLQHVEWRELSGTRIDTWVNTGTRISTYYDPMIAKVMVHDSNRTAAIEKLGEVLSCSKICGPPTNLQFLHAIVQSSAFGTGRTLTNFLTSFEFSPAAIDVISPGVYTTVQEYPGRPTAGRGIPQAGPMDPLAFQVANLLAGNPPSTEGLEITLEGPELRFLAPACVSVCGAPMDMTLDGTDVPMWTRLYIKAGQRLSIGKLSGSGGCRAYLAVLGGFPAIAPYFGSKSTSPLLGIGGYQGRSLAPGDMLAIAKFDAIEAGPEISLPSHLRPVYSRHWDIYAMVGPYDEGYIVPEDIDMIYDTVWNVSHNATRGGIRLVGPAPRWARNDGGEGGQHPSNVIEYGYPTGTLNWTGDSPCIFPVDGPDLGGFISSTTIVKASLWRMGQLKSGDTIQYRRISLKDALHLRAKTDKFLESVSALVAGQCDPDTIEPISDSALPDSTISGNWGKALVYRTELGESGVDMTFRQGGDEFLLVEFGEGKFNLNHRCRVTALEQAFNKSQESSEVLRQSVYKTTGCCNSLLIHYNGLDFPQDRLIDLLVSLQKTVGDLSNCKVPSRKFRLPICFESPAQEQAVQRYMETQRPHAPYLPSNMDFVAKINGITHDELVEIFLSVEFMAICVGFFCCDTICLPVDPRYRLICPKQNPSRVYTPEGSVSWGGSCMNIYPVDSPGGYQMTGQTIPCFDQLGVKPDFSPSQPGLFRDFDQITFYRVGKEELERDMARFRSGCYKFQYEDVTFDMVAHNRLLEETTDEVAAFKSRQATSQVEMLALEKESMDRWMAEKAQNNLPADEISLLRQDPDILTLYAPLDANVWKVNVADGDVVYTTKVVAILEAMKMEVAVSYDGDKKNGIDKGFRIEKVLVQPGDTVRAGDALVFLRKVI</sequence>
<dbReference type="AlphaFoldDB" id="A0A167S4J8"/>
<dbReference type="SUPFAM" id="SSF51246">
    <property type="entry name" value="Rudiment single hybrid motif"/>
    <property type="match status" value="1"/>
</dbReference>
<dbReference type="InterPro" id="IPR050856">
    <property type="entry name" value="Biotin_carboxylase_complex"/>
</dbReference>
<dbReference type="GO" id="GO:0046872">
    <property type="term" value="F:metal ion binding"/>
    <property type="evidence" value="ECO:0007669"/>
    <property type="project" value="InterPro"/>
</dbReference>
<dbReference type="PROSITE" id="PS00867">
    <property type="entry name" value="CPSASE_2"/>
    <property type="match status" value="1"/>
</dbReference>
<dbReference type="Pfam" id="PF00289">
    <property type="entry name" value="Biotin_carb_N"/>
    <property type="match status" value="1"/>
</dbReference>
<dbReference type="Proteomes" id="UP000076449">
    <property type="component" value="Chromosome II"/>
</dbReference>
<dbReference type="Pfam" id="PF02785">
    <property type="entry name" value="Biotin_carb_C"/>
    <property type="match status" value="1"/>
</dbReference>
<evidence type="ECO:0000259" key="9">
    <source>
        <dbReference type="PROSITE" id="PS50979"/>
    </source>
</evidence>
<dbReference type="Pfam" id="PF02626">
    <property type="entry name" value="CT_A_B"/>
    <property type="match status" value="1"/>
</dbReference>
<dbReference type="SUPFAM" id="SSF160467">
    <property type="entry name" value="PH0987 N-terminal domain-like"/>
    <property type="match status" value="1"/>
</dbReference>
<dbReference type="Pfam" id="PF00364">
    <property type="entry name" value="Biotin_lipoyl"/>
    <property type="match status" value="1"/>
</dbReference>
<dbReference type="Pfam" id="PF02682">
    <property type="entry name" value="CT_C_D"/>
    <property type="match status" value="1"/>
</dbReference>
<reference evidence="10" key="1">
    <citation type="journal article" date="2014" name="Genome Announc.">
        <title>Complete sequencing and chromosome-scale genome assembly of the industrial progenitor strain P2niaD18 from the penicillin producer Penicillium chrysogenum.</title>
        <authorList>
            <person name="Specht T."/>
            <person name="Dahlmann T.A."/>
            <person name="Zadra I."/>
            <person name="Kurnsteiner H."/>
            <person name="Kuck U."/>
        </authorList>
    </citation>
    <scope>NUCLEOTIDE SEQUENCE [LARGE SCALE GENOMIC DNA]</scope>
    <source>
        <strain evidence="10">P2niaD18</strain>
    </source>
</reference>
<comment type="cofactor">
    <cofactor evidence="1">
        <name>biotin</name>
        <dbReference type="ChEBI" id="CHEBI:57586"/>
    </cofactor>
</comment>
<keyword evidence="3 7" id="KW-0547">Nucleotide-binding</keyword>
<dbReference type="InterPro" id="IPR005481">
    <property type="entry name" value="BC-like_N"/>
</dbReference>
<dbReference type="PROSITE" id="PS50979">
    <property type="entry name" value="BC"/>
    <property type="match status" value="1"/>
</dbReference>
<gene>
    <name evidence="10" type="ORF">EN45_053190</name>
</gene>
<feature type="domain" description="Biotin carboxylation" evidence="9">
    <location>
        <begin position="3"/>
        <end position="459"/>
    </location>
</feature>
<accession>A0A167S4J8</accession>
<dbReference type="FunFam" id="3.40.50.20:FF:000010">
    <property type="entry name" value="Propionyl-CoA carboxylase subunit alpha"/>
    <property type="match status" value="1"/>
</dbReference>
<dbReference type="InterPro" id="IPR003833">
    <property type="entry name" value="CT_C_D"/>
</dbReference>
<dbReference type="GO" id="GO:0016874">
    <property type="term" value="F:ligase activity"/>
    <property type="evidence" value="ECO:0007669"/>
    <property type="project" value="UniProtKB-KW"/>
</dbReference>
<evidence type="ECO:0000256" key="1">
    <source>
        <dbReference type="ARBA" id="ARBA00001953"/>
    </source>
</evidence>
<dbReference type="InterPro" id="IPR011054">
    <property type="entry name" value="Rudment_hybrid_motif"/>
</dbReference>
<evidence type="ECO:0000256" key="2">
    <source>
        <dbReference type="ARBA" id="ARBA00022598"/>
    </source>
</evidence>
<evidence type="ECO:0000256" key="4">
    <source>
        <dbReference type="ARBA" id="ARBA00022801"/>
    </source>
</evidence>
<name>A0A167S4J8_PENCH</name>
<dbReference type="CDD" id="cd06850">
    <property type="entry name" value="biotinyl_domain"/>
    <property type="match status" value="1"/>
</dbReference>
<dbReference type="Gene3D" id="2.40.50.100">
    <property type="match status" value="1"/>
</dbReference>
<dbReference type="PANTHER" id="PTHR18866:SF128">
    <property type="entry name" value="UREA AMIDOLYASE"/>
    <property type="match status" value="1"/>
</dbReference>
<evidence type="ECO:0000256" key="3">
    <source>
        <dbReference type="ARBA" id="ARBA00022741"/>
    </source>
</evidence>
<dbReference type="InterPro" id="IPR011053">
    <property type="entry name" value="Single_hybrid_motif"/>
</dbReference>
<dbReference type="InterPro" id="IPR003778">
    <property type="entry name" value="CT_A_B"/>
</dbReference>
<proteinExistence type="predicted"/>
<dbReference type="InterPro" id="IPR029000">
    <property type="entry name" value="Cyclophilin-like_dom_sf"/>
</dbReference>
<dbReference type="InterPro" id="IPR011761">
    <property type="entry name" value="ATP-grasp"/>
</dbReference>
<keyword evidence="2" id="KW-0436">Ligase</keyword>
<dbReference type="PROSITE" id="PS50975">
    <property type="entry name" value="ATP_GRASP"/>
    <property type="match status" value="1"/>
</dbReference>
<dbReference type="GO" id="GO:0005524">
    <property type="term" value="F:ATP binding"/>
    <property type="evidence" value="ECO:0007669"/>
    <property type="project" value="UniProtKB-UniRule"/>
</dbReference>
<dbReference type="EMBL" id="CM002799">
    <property type="protein sequence ID" value="KZN86770.1"/>
    <property type="molecule type" value="Genomic_DNA"/>
</dbReference>
<evidence type="ECO:0000256" key="6">
    <source>
        <dbReference type="ARBA" id="ARBA00023267"/>
    </source>
</evidence>
<dbReference type="Pfam" id="PF02786">
    <property type="entry name" value="CPSase_L_D2"/>
    <property type="match status" value="1"/>
</dbReference>
<feature type="domain" description="ATP-grasp" evidence="8">
    <location>
        <begin position="121"/>
        <end position="321"/>
    </location>
</feature>
<dbReference type="PROSITE" id="PS00866">
    <property type="entry name" value="CPSASE_1"/>
    <property type="match status" value="1"/>
</dbReference>
<dbReference type="InterPro" id="IPR005479">
    <property type="entry name" value="CPAse_ATP-bd"/>
</dbReference>
<dbReference type="SUPFAM" id="SSF51230">
    <property type="entry name" value="Single hybrid motif"/>
    <property type="match status" value="1"/>
</dbReference>
<organism evidence="10">
    <name type="scientific">Penicillium chrysogenum</name>
    <name type="common">Penicillium notatum</name>
    <dbReference type="NCBI Taxonomy" id="5076"/>
    <lineage>
        <taxon>Eukaryota</taxon>
        <taxon>Fungi</taxon>
        <taxon>Dikarya</taxon>
        <taxon>Ascomycota</taxon>
        <taxon>Pezizomycotina</taxon>
        <taxon>Eurotiomycetes</taxon>
        <taxon>Eurotiomycetidae</taxon>
        <taxon>Eurotiales</taxon>
        <taxon>Aspergillaceae</taxon>
        <taxon>Penicillium</taxon>
        <taxon>Penicillium chrysogenum species complex</taxon>
    </lineage>
</organism>
<dbReference type="PANTHER" id="PTHR18866">
    <property type="entry name" value="CARBOXYLASE:PYRUVATE/ACETYL-COA/PROPIONYL-COA CARBOXYLASE"/>
    <property type="match status" value="1"/>
</dbReference>
<keyword evidence="6" id="KW-0092">Biotin</keyword>
<dbReference type="Gene3D" id="3.30.1360.40">
    <property type="match status" value="1"/>
</dbReference>
<dbReference type="InterPro" id="IPR011764">
    <property type="entry name" value="Biotin_carboxylation_dom"/>
</dbReference>
<dbReference type="SMART" id="SM00878">
    <property type="entry name" value="Biotin_carb_C"/>
    <property type="match status" value="1"/>
</dbReference>
<dbReference type="SMART" id="SM00796">
    <property type="entry name" value="AHS1"/>
    <property type="match status" value="1"/>
</dbReference>
<dbReference type="Gene3D" id="2.40.100.10">
    <property type="entry name" value="Cyclophilin-like"/>
    <property type="match status" value="2"/>
</dbReference>
<keyword evidence="5 7" id="KW-0067">ATP-binding</keyword>
<evidence type="ECO:0000259" key="8">
    <source>
        <dbReference type="PROSITE" id="PS50975"/>
    </source>
</evidence>
<protein>
    <submittedName>
        <fullName evidence="10">Putative urea carboxylase</fullName>
    </submittedName>
</protein>
<evidence type="ECO:0000256" key="5">
    <source>
        <dbReference type="ARBA" id="ARBA00022840"/>
    </source>
</evidence>
<dbReference type="InterPro" id="IPR005482">
    <property type="entry name" value="Biotin_COase_C"/>
</dbReference>
<evidence type="ECO:0000256" key="7">
    <source>
        <dbReference type="PROSITE-ProRule" id="PRU00409"/>
    </source>
</evidence>
<dbReference type="SMART" id="SM00797">
    <property type="entry name" value="AHS2"/>
    <property type="match status" value="1"/>
</dbReference>
<keyword evidence="4" id="KW-0378">Hydrolase</keyword>
<dbReference type="Gene3D" id="3.30.470.20">
    <property type="entry name" value="ATP-grasp fold, B domain"/>
    <property type="match status" value="1"/>
</dbReference>
<evidence type="ECO:0000313" key="10">
    <source>
        <dbReference type="EMBL" id="KZN86770.1"/>
    </source>
</evidence>
<dbReference type="GO" id="GO:0016787">
    <property type="term" value="F:hydrolase activity"/>
    <property type="evidence" value="ECO:0007669"/>
    <property type="project" value="UniProtKB-KW"/>
</dbReference>
<dbReference type="SUPFAM" id="SSF56059">
    <property type="entry name" value="Glutathione synthetase ATP-binding domain-like"/>
    <property type="match status" value="1"/>
</dbReference>
<dbReference type="InterPro" id="IPR016185">
    <property type="entry name" value="PreATP-grasp_dom_sf"/>
</dbReference>
<dbReference type="PhylomeDB" id="A0A167S4J8"/>
<dbReference type="InterPro" id="IPR000089">
    <property type="entry name" value="Biotin_lipoyl"/>
</dbReference>
<dbReference type="SUPFAM" id="SSF52440">
    <property type="entry name" value="PreATP-grasp domain"/>
    <property type="match status" value="1"/>
</dbReference>